<sequence length="515" mass="54647">MSTRVPRTLPELLDDAAERSPTREVVFPAERATWPAVREAARSWAAGLHARGVRRGDRVLLVLPGGLDAVVGTVAAAMLGAVPTPVNHRGTPDEVAWLRDDADPAVVAASPELLGLAGGGAVTPAELAGDPADAPAVDVAPDDPMILLYTSGTTSRPRGCVHTHAAYAALGENLVDRLRLTPDDRFWTPLPLHHCGGIDLLMGSLAAACTLVHVGAFAPDVAWRQLVDERATVAFPAFDTIWLPVLDHPEFRPAAVPELRTVINVGPAERMAAMQARLPTAVQISCLGGTESAGFCCVGSVDDPPEARAGTSGVPLTGMEATVRDPVTGRECAPDEVGEFLHRGVSRMAYYHGDPETTAERIDAEGWFHTGDLVRRDAVGRFTFVSRLKDMLKVGGENVAAAEVEGRLAEHPAVGVVAVVAAPDARLGEVAAAFVELAPAFRGADSEVLARELVDHCLEALATYKAPRYVEFVETWPMSGTKIQKGALRERIAAELTDRGITEAPRLSRRHLTAG</sequence>
<feature type="domain" description="AMP-dependent synthetase/ligase" evidence="4">
    <location>
        <begin position="14"/>
        <end position="351"/>
    </location>
</feature>
<feature type="domain" description="AMP-binding enzyme C-terminal" evidence="5">
    <location>
        <begin position="403"/>
        <end position="480"/>
    </location>
</feature>
<dbReference type="Gene3D" id="3.40.50.12780">
    <property type="entry name" value="N-terminal domain of ligase-like"/>
    <property type="match status" value="1"/>
</dbReference>
<dbReference type="PROSITE" id="PS00455">
    <property type="entry name" value="AMP_BINDING"/>
    <property type="match status" value="1"/>
</dbReference>
<dbReference type="InterPro" id="IPR025110">
    <property type="entry name" value="AMP-bd_C"/>
</dbReference>
<keyword evidence="7" id="KW-1185">Reference proteome</keyword>
<keyword evidence="3" id="KW-0472">Membrane</keyword>
<evidence type="ECO:0000256" key="2">
    <source>
        <dbReference type="ARBA" id="ARBA00022598"/>
    </source>
</evidence>
<dbReference type="Pfam" id="PF00501">
    <property type="entry name" value="AMP-binding"/>
    <property type="match status" value="1"/>
</dbReference>
<reference evidence="7" key="1">
    <citation type="journal article" date="2019" name="Int. J. Syst. Evol. Microbiol.">
        <title>The Global Catalogue of Microorganisms (GCM) 10K type strain sequencing project: providing services to taxonomists for standard genome sequencing and annotation.</title>
        <authorList>
            <consortium name="The Broad Institute Genomics Platform"/>
            <consortium name="The Broad Institute Genome Sequencing Center for Infectious Disease"/>
            <person name="Wu L."/>
            <person name="Ma J."/>
        </authorList>
    </citation>
    <scope>NUCLEOTIDE SEQUENCE [LARGE SCALE GENOMIC DNA]</scope>
    <source>
        <strain evidence="7">CCUG 50347</strain>
    </source>
</reference>
<comment type="similarity">
    <text evidence="1">Belongs to the ATP-dependent AMP-binding enzyme family.</text>
</comment>
<dbReference type="Proteomes" id="UP001595909">
    <property type="component" value="Unassembled WGS sequence"/>
</dbReference>
<evidence type="ECO:0000313" key="6">
    <source>
        <dbReference type="EMBL" id="MFC4836647.1"/>
    </source>
</evidence>
<accession>A0ABV9RTE2</accession>
<keyword evidence="2" id="KW-0436">Ligase</keyword>
<evidence type="ECO:0000256" key="1">
    <source>
        <dbReference type="ARBA" id="ARBA00006432"/>
    </source>
</evidence>
<dbReference type="PANTHER" id="PTHR43201:SF5">
    <property type="entry name" value="MEDIUM-CHAIN ACYL-COA LIGASE ACSF2, MITOCHONDRIAL"/>
    <property type="match status" value="1"/>
</dbReference>
<evidence type="ECO:0000259" key="5">
    <source>
        <dbReference type="Pfam" id="PF13193"/>
    </source>
</evidence>
<keyword evidence="3" id="KW-0812">Transmembrane</keyword>
<proteinExistence type="inferred from homology"/>
<dbReference type="EMBL" id="JBHSIM010000068">
    <property type="protein sequence ID" value="MFC4836647.1"/>
    <property type="molecule type" value="Genomic_DNA"/>
</dbReference>
<protein>
    <submittedName>
        <fullName evidence="6">Class I adenylate-forming enzyme family protein</fullName>
    </submittedName>
</protein>
<gene>
    <name evidence="6" type="ORF">ACFPEL_29885</name>
</gene>
<evidence type="ECO:0000256" key="3">
    <source>
        <dbReference type="SAM" id="Phobius"/>
    </source>
</evidence>
<organism evidence="6 7">
    <name type="scientific">Actinomycetospora chibensis</name>
    <dbReference type="NCBI Taxonomy" id="663606"/>
    <lineage>
        <taxon>Bacteria</taxon>
        <taxon>Bacillati</taxon>
        <taxon>Actinomycetota</taxon>
        <taxon>Actinomycetes</taxon>
        <taxon>Pseudonocardiales</taxon>
        <taxon>Pseudonocardiaceae</taxon>
        <taxon>Actinomycetospora</taxon>
    </lineage>
</organism>
<feature type="transmembrane region" description="Helical" evidence="3">
    <location>
        <begin position="59"/>
        <end position="82"/>
    </location>
</feature>
<dbReference type="InterPro" id="IPR045851">
    <property type="entry name" value="AMP-bd_C_sf"/>
</dbReference>
<name>A0ABV9RTE2_9PSEU</name>
<dbReference type="PANTHER" id="PTHR43201">
    <property type="entry name" value="ACYL-COA SYNTHETASE"/>
    <property type="match status" value="1"/>
</dbReference>
<comment type="caution">
    <text evidence="6">The sequence shown here is derived from an EMBL/GenBank/DDBJ whole genome shotgun (WGS) entry which is preliminary data.</text>
</comment>
<dbReference type="InterPro" id="IPR042099">
    <property type="entry name" value="ANL_N_sf"/>
</dbReference>
<keyword evidence="3" id="KW-1133">Transmembrane helix</keyword>
<dbReference type="InterPro" id="IPR020845">
    <property type="entry name" value="AMP-binding_CS"/>
</dbReference>
<evidence type="ECO:0000313" key="7">
    <source>
        <dbReference type="Proteomes" id="UP001595909"/>
    </source>
</evidence>
<evidence type="ECO:0000259" key="4">
    <source>
        <dbReference type="Pfam" id="PF00501"/>
    </source>
</evidence>
<dbReference type="Gene3D" id="3.30.300.30">
    <property type="match status" value="1"/>
</dbReference>
<dbReference type="RefSeq" id="WP_274191185.1">
    <property type="nucleotide sequence ID" value="NZ_BAABHN010000068.1"/>
</dbReference>
<dbReference type="Pfam" id="PF13193">
    <property type="entry name" value="AMP-binding_C"/>
    <property type="match status" value="1"/>
</dbReference>
<dbReference type="InterPro" id="IPR000873">
    <property type="entry name" value="AMP-dep_synth/lig_dom"/>
</dbReference>
<dbReference type="SUPFAM" id="SSF56801">
    <property type="entry name" value="Acetyl-CoA synthetase-like"/>
    <property type="match status" value="1"/>
</dbReference>